<reference evidence="2" key="1">
    <citation type="submission" date="2021-01" db="EMBL/GenBank/DDBJ databases">
        <title>Novel species in genus Nocardioides.</title>
        <authorList>
            <person name="Zhang G."/>
        </authorList>
    </citation>
    <scope>NUCLEOTIDE SEQUENCE</scope>
    <source>
        <strain evidence="2">Zg-536</strain>
    </source>
</reference>
<dbReference type="RefSeq" id="WP_205292011.1">
    <property type="nucleotide sequence ID" value="NZ_CP074406.1"/>
</dbReference>
<sequence>MPAADRRGTTVSRLRVDDAGVTLQATDDVPVNVLFDDQRVFSFWLLRDTEERDGERFLAWPPVLRGFLSGAVRVGLADPSGDEGSTWAEVEAVLGDGEGRVAVRDKQGNPMGLDKSMRLMRLFADRDPDQLRPLQDAIEIVAEALRRAGLEPFVAYGTLLGAVRDGDFIGHDSDADLGYVSRFEYPVDVTAESFRVQRDLEAMGYRVQRYSGLGLKVMVEEGDGTSRGLDVFGGFLRDGQLYLMGEVGHPFQREWIFPLGTAELAGRSVPVPAEPERLLEVMYGPGWRKPDPAFKFGTPASVRRRLDGWFRGTRHGLDERWVRERTGDVAKPKSGPSRFARWVAEREPDAVLAVDVGCGRGHDAVWLAGQGHRAVGVDYFPPDLRRAQRLAQRRGADAAFRWTSLTELRSVLETGAALATEPGPRIVLARHVLEATNPAGRRNLLLLARMLTRDQGRAYLQVIVEDGEAAHRRGLQPVGVGELERLVAASGGGIEELVRLSTAEAELPLAPGEGHLDTVRMVVSWHR</sequence>
<proteinExistence type="predicted"/>
<dbReference type="InterPro" id="IPR029063">
    <property type="entry name" value="SAM-dependent_MTases_sf"/>
</dbReference>
<feature type="domain" description="Methyltransferase" evidence="1">
    <location>
        <begin position="354"/>
        <end position="409"/>
    </location>
</feature>
<dbReference type="InterPro" id="IPR052613">
    <property type="entry name" value="LicD_transferase"/>
</dbReference>
<dbReference type="GO" id="GO:0009100">
    <property type="term" value="P:glycoprotein metabolic process"/>
    <property type="evidence" value="ECO:0007669"/>
    <property type="project" value="UniProtKB-ARBA"/>
</dbReference>
<dbReference type="SUPFAM" id="SSF53335">
    <property type="entry name" value="S-adenosyl-L-methionine-dependent methyltransferases"/>
    <property type="match status" value="1"/>
</dbReference>
<dbReference type="GO" id="GO:0008168">
    <property type="term" value="F:methyltransferase activity"/>
    <property type="evidence" value="ECO:0007669"/>
    <property type="project" value="UniProtKB-KW"/>
</dbReference>
<accession>A0A938Y9P6</accession>
<protein>
    <submittedName>
        <fullName evidence="2">Methyltransferase domain-containing protein</fullName>
    </submittedName>
</protein>
<evidence type="ECO:0000313" key="3">
    <source>
        <dbReference type="Proteomes" id="UP000663791"/>
    </source>
</evidence>
<dbReference type="Pfam" id="PF13649">
    <property type="entry name" value="Methyltransf_25"/>
    <property type="match status" value="1"/>
</dbReference>
<dbReference type="PANTHER" id="PTHR13627:SF31">
    <property type="entry name" value="RIBITOL 5-PHOSPHATE TRANSFERASE FKRP"/>
    <property type="match status" value="1"/>
</dbReference>
<dbReference type="InterPro" id="IPR041698">
    <property type="entry name" value="Methyltransf_25"/>
</dbReference>
<keyword evidence="3" id="KW-1185">Reference proteome</keyword>
<dbReference type="AlphaFoldDB" id="A0A938Y9P6"/>
<dbReference type="Proteomes" id="UP000663791">
    <property type="component" value="Unassembled WGS sequence"/>
</dbReference>
<keyword evidence="2" id="KW-0489">Methyltransferase</keyword>
<evidence type="ECO:0000313" key="2">
    <source>
        <dbReference type="EMBL" id="MBM9460703.1"/>
    </source>
</evidence>
<keyword evidence="2" id="KW-0808">Transferase</keyword>
<dbReference type="GO" id="GO:0032259">
    <property type="term" value="P:methylation"/>
    <property type="evidence" value="ECO:0007669"/>
    <property type="project" value="UniProtKB-KW"/>
</dbReference>
<evidence type="ECO:0000259" key="1">
    <source>
        <dbReference type="Pfam" id="PF13649"/>
    </source>
</evidence>
<name>A0A938Y9P6_9ACTN</name>
<dbReference type="PANTHER" id="PTHR13627">
    <property type="entry name" value="FUKUTIN RELATED PROTEIN"/>
    <property type="match status" value="1"/>
</dbReference>
<gene>
    <name evidence="2" type="ORF">JK386_12385</name>
</gene>
<dbReference type="EMBL" id="JAERTX010000010">
    <property type="protein sequence ID" value="MBM9460703.1"/>
    <property type="molecule type" value="Genomic_DNA"/>
</dbReference>
<dbReference type="Gene3D" id="3.40.50.150">
    <property type="entry name" value="Vaccinia Virus protein VP39"/>
    <property type="match status" value="1"/>
</dbReference>
<comment type="caution">
    <text evidence="2">The sequence shown here is derived from an EMBL/GenBank/DDBJ whole genome shotgun (WGS) entry which is preliminary data.</text>
</comment>
<organism evidence="2 3">
    <name type="scientific">Nocardioides faecalis</name>
    <dbReference type="NCBI Taxonomy" id="2803858"/>
    <lineage>
        <taxon>Bacteria</taxon>
        <taxon>Bacillati</taxon>
        <taxon>Actinomycetota</taxon>
        <taxon>Actinomycetes</taxon>
        <taxon>Propionibacteriales</taxon>
        <taxon>Nocardioidaceae</taxon>
        <taxon>Nocardioides</taxon>
    </lineage>
</organism>